<accession>A0A140DX31</accession>
<protein>
    <submittedName>
        <fullName evidence="1">Uncharacterized protein</fullName>
    </submittedName>
</protein>
<name>A0A140DX31_9FIRM</name>
<reference evidence="1 2" key="1">
    <citation type="journal article" date="2016" name="Gut Pathog.">
        <title>Whole genome sequencing of "Faecalibaculum rodentium" ALO17, isolated from C57BL/6J laboratory mouse feces.</title>
        <authorList>
            <person name="Lim S."/>
            <person name="Chang D.H."/>
            <person name="Ahn S."/>
            <person name="Kim B.C."/>
        </authorList>
    </citation>
    <scope>NUCLEOTIDE SEQUENCE [LARGE SCALE GENOMIC DNA]</scope>
    <source>
        <strain evidence="1 2">Alo17</strain>
    </source>
</reference>
<evidence type="ECO:0000313" key="2">
    <source>
        <dbReference type="Proteomes" id="UP000069771"/>
    </source>
</evidence>
<keyword evidence="2" id="KW-1185">Reference proteome</keyword>
<dbReference type="AlphaFoldDB" id="A0A140DX31"/>
<gene>
    <name evidence="1" type="ORF">AALO17_20740</name>
</gene>
<dbReference type="KEGG" id="fro:AALO17_20740"/>
<proteinExistence type="predicted"/>
<evidence type="ECO:0000313" key="1">
    <source>
        <dbReference type="EMBL" id="AMK55208.1"/>
    </source>
</evidence>
<organism evidence="1 2">
    <name type="scientific">Faecalibaculum rodentium</name>
    <dbReference type="NCBI Taxonomy" id="1702221"/>
    <lineage>
        <taxon>Bacteria</taxon>
        <taxon>Bacillati</taxon>
        <taxon>Bacillota</taxon>
        <taxon>Erysipelotrichia</taxon>
        <taxon>Erysipelotrichales</taxon>
        <taxon>Erysipelotrichaceae</taxon>
        <taxon>Faecalibaculum</taxon>
    </lineage>
</organism>
<dbReference type="Proteomes" id="UP000069771">
    <property type="component" value="Chromosome"/>
</dbReference>
<dbReference type="EMBL" id="CP011391">
    <property type="protein sequence ID" value="AMK55208.1"/>
    <property type="molecule type" value="Genomic_DNA"/>
</dbReference>
<sequence length="37" mass="4256">MRKSFLLVRLTSITCSFSMFQLCSAAVLDSCRRYSAY</sequence>